<dbReference type="SMART" id="SM00342">
    <property type="entry name" value="HTH_ARAC"/>
    <property type="match status" value="1"/>
</dbReference>
<dbReference type="Proteomes" id="UP000547510">
    <property type="component" value="Unassembled WGS sequence"/>
</dbReference>
<organism evidence="5 6">
    <name type="scientific">Saccharothrix tamanrassetensis</name>
    <dbReference type="NCBI Taxonomy" id="1051531"/>
    <lineage>
        <taxon>Bacteria</taxon>
        <taxon>Bacillati</taxon>
        <taxon>Actinomycetota</taxon>
        <taxon>Actinomycetes</taxon>
        <taxon>Pseudonocardiales</taxon>
        <taxon>Pseudonocardiaceae</taxon>
        <taxon>Saccharothrix</taxon>
    </lineage>
</organism>
<comment type="caution">
    <text evidence="5">The sequence shown here is derived from an EMBL/GenBank/DDBJ whole genome shotgun (WGS) entry which is preliminary data.</text>
</comment>
<dbReference type="PANTHER" id="PTHR46796">
    <property type="entry name" value="HTH-TYPE TRANSCRIPTIONAL ACTIVATOR RHAS-RELATED"/>
    <property type="match status" value="1"/>
</dbReference>
<reference evidence="5 6" key="1">
    <citation type="submission" date="2020-08" db="EMBL/GenBank/DDBJ databases">
        <title>Genomic Encyclopedia of Type Strains, Phase III (KMG-III): the genomes of soil and plant-associated and newly described type strains.</title>
        <authorList>
            <person name="Whitman W."/>
        </authorList>
    </citation>
    <scope>NUCLEOTIDE SEQUENCE [LARGE SCALE GENOMIC DNA]</scope>
    <source>
        <strain evidence="5 6">CECT 8640</strain>
    </source>
</reference>
<evidence type="ECO:0000313" key="5">
    <source>
        <dbReference type="EMBL" id="MBB5959773.1"/>
    </source>
</evidence>
<keyword evidence="6" id="KW-1185">Reference proteome</keyword>
<dbReference type="InterPro" id="IPR050204">
    <property type="entry name" value="AraC_XylS_family_regulators"/>
</dbReference>
<dbReference type="PANTHER" id="PTHR46796:SF6">
    <property type="entry name" value="ARAC SUBFAMILY"/>
    <property type="match status" value="1"/>
</dbReference>
<dbReference type="GO" id="GO:0043565">
    <property type="term" value="F:sequence-specific DNA binding"/>
    <property type="evidence" value="ECO:0007669"/>
    <property type="project" value="InterPro"/>
</dbReference>
<dbReference type="Pfam" id="PF14525">
    <property type="entry name" value="AraC_binding_2"/>
    <property type="match status" value="1"/>
</dbReference>
<dbReference type="InterPro" id="IPR035418">
    <property type="entry name" value="AraC-bd_2"/>
</dbReference>
<name>A0A841CSD4_9PSEU</name>
<dbReference type="GO" id="GO:0003700">
    <property type="term" value="F:DNA-binding transcription factor activity"/>
    <property type="evidence" value="ECO:0007669"/>
    <property type="project" value="InterPro"/>
</dbReference>
<keyword evidence="1" id="KW-0805">Transcription regulation</keyword>
<dbReference type="Pfam" id="PF12833">
    <property type="entry name" value="HTH_18"/>
    <property type="match status" value="1"/>
</dbReference>
<evidence type="ECO:0000313" key="6">
    <source>
        <dbReference type="Proteomes" id="UP000547510"/>
    </source>
</evidence>
<evidence type="ECO:0000256" key="3">
    <source>
        <dbReference type="ARBA" id="ARBA00023163"/>
    </source>
</evidence>
<dbReference type="RefSeq" id="WP_221456920.1">
    <property type="nucleotide sequence ID" value="NZ_JACHJN010000012.1"/>
</dbReference>
<accession>A0A841CSD4</accession>
<dbReference type="PROSITE" id="PS01124">
    <property type="entry name" value="HTH_ARAC_FAMILY_2"/>
    <property type="match status" value="1"/>
</dbReference>
<evidence type="ECO:0000256" key="2">
    <source>
        <dbReference type="ARBA" id="ARBA00023125"/>
    </source>
</evidence>
<evidence type="ECO:0000256" key="1">
    <source>
        <dbReference type="ARBA" id="ARBA00023015"/>
    </source>
</evidence>
<keyword evidence="3" id="KW-0804">Transcription</keyword>
<protein>
    <submittedName>
        <fullName evidence="5">AraC-like DNA-binding protein</fullName>
    </submittedName>
</protein>
<gene>
    <name evidence="5" type="ORF">FHS29_006394</name>
</gene>
<keyword evidence="2 5" id="KW-0238">DNA-binding</keyword>
<dbReference type="EMBL" id="JACHJN010000012">
    <property type="protein sequence ID" value="MBB5959773.1"/>
    <property type="molecule type" value="Genomic_DNA"/>
</dbReference>
<dbReference type="SUPFAM" id="SSF46689">
    <property type="entry name" value="Homeodomain-like"/>
    <property type="match status" value="1"/>
</dbReference>
<sequence length="320" mass="35469">MDAWEATTASALVTTEFRVPDPGNFVAALKSTSLGTAQVTALSYNSLLSRRTPTLIRRSDPEQYQLALIRTGHQGIDQARTRTLVEPGEVVAYDSSRAFDAWVDTGPEVVRSVVLQFPKRLLPLPDARVARLLANPLPPGDGVVRLLSQFLTALADEQVVCTARDAVRLEHTAVDLAAVALAHHLDAGEPPLRSPQRVLYLRITSFINEHLHRPDLTPPAIASAHRISLRYLHRIFQQQNDRTVHAYIRSRRVECCRRDLADPSLQHRGIGYIAARWGFVQPADFSRAFRRATGLSPREYRVRAITAAAEADRGNDSAAP</sequence>
<feature type="domain" description="HTH araC/xylS-type" evidence="4">
    <location>
        <begin position="201"/>
        <end position="303"/>
    </location>
</feature>
<dbReference type="InterPro" id="IPR018060">
    <property type="entry name" value="HTH_AraC"/>
</dbReference>
<dbReference type="AlphaFoldDB" id="A0A841CSD4"/>
<dbReference type="Gene3D" id="1.10.10.60">
    <property type="entry name" value="Homeodomain-like"/>
    <property type="match status" value="1"/>
</dbReference>
<dbReference type="InterPro" id="IPR009057">
    <property type="entry name" value="Homeodomain-like_sf"/>
</dbReference>
<proteinExistence type="predicted"/>
<evidence type="ECO:0000259" key="4">
    <source>
        <dbReference type="PROSITE" id="PS01124"/>
    </source>
</evidence>